<dbReference type="AlphaFoldDB" id="A0A318JUN9"/>
<evidence type="ECO:0000259" key="2">
    <source>
        <dbReference type="PROSITE" id="PS51332"/>
    </source>
</evidence>
<dbReference type="GO" id="GO:0046872">
    <property type="term" value="F:metal ion binding"/>
    <property type="evidence" value="ECO:0007669"/>
    <property type="project" value="InterPro"/>
</dbReference>
<accession>A0A318JUN9</accession>
<dbReference type="Gene3D" id="3.40.50.280">
    <property type="entry name" value="Cobalamin-binding domain"/>
    <property type="match status" value="1"/>
</dbReference>
<evidence type="ECO:0000313" key="4">
    <source>
        <dbReference type="Proteomes" id="UP000247569"/>
    </source>
</evidence>
<organism evidence="3 4">
    <name type="scientific">Nocardia tenerifensis</name>
    <dbReference type="NCBI Taxonomy" id="228006"/>
    <lineage>
        <taxon>Bacteria</taxon>
        <taxon>Bacillati</taxon>
        <taxon>Actinomycetota</taxon>
        <taxon>Actinomycetes</taxon>
        <taxon>Mycobacteriales</taxon>
        <taxon>Nocardiaceae</taxon>
        <taxon>Nocardia</taxon>
    </lineage>
</organism>
<dbReference type="GO" id="GO:0003677">
    <property type="term" value="F:DNA binding"/>
    <property type="evidence" value="ECO:0007669"/>
    <property type="project" value="InterPro"/>
</dbReference>
<protein>
    <submittedName>
        <fullName evidence="3">MerR-like DNA binding protein</fullName>
    </submittedName>
</protein>
<dbReference type="Pfam" id="PF13411">
    <property type="entry name" value="MerR_1"/>
    <property type="match status" value="1"/>
</dbReference>
<dbReference type="PROSITE" id="PS50937">
    <property type="entry name" value="HTH_MERR_2"/>
    <property type="match status" value="1"/>
</dbReference>
<evidence type="ECO:0000313" key="3">
    <source>
        <dbReference type="EMBL" id="PXX56346.1"/>
    </source>
</evidence>
<dbReference type="SUPFAM" id="SSF46955">
    <property type="entry name" value="Putative DNA-binding domain"/>
    <property type="match status" value="1"/>
</dbReference>
<dbReference type="InterPro" id="IPR009061">
    <property type="entry name" value="DNA-bd_dom_put_sf"/>
</dbReference>
<sequence>MNGRDDSGAAEAEYSVGAVARELGIPLATLRSWNRRYGLGPSGHQRGRHRHYAQADLAVIGRMVELVRAGASPASAARAALGAAPALGDVAPVLHAALRLDAPGLLAAVSGHLVGHGVVMTWNRLCRPVFAEIVGRQARAGGLVDVEHLLSWAVATSLHRTVAVPARGAGRRPIVLACTAGEDHALPLEVLRAALAERGVLALFLGASVPDDALADAVSRQDRRPVVMLWAQSATTARTRALDAVRAGSREVVAAGPGWYGADLPVGIRQVNSLEDAVEHLVRVAAADP</sequence>
<keyword evidence="4" id="KW-1185">Reference proteome</keyword>
<name>A0A318JUN9_9NOCA</name>
<evidence type="ECO:0000259" key="1">
    <source>
        <dbReference type="PROSITE" id="PS50937"/>
    </source>
</evidence>
<dbReference type="EMBL" id="QJKF01000020">
    <property type="protein sequence ID" value="PXX56346.1"/>
    <property type="molecule type" value="Genomic_DNA"/>
</dbReference>
<dbReference type="Gene3D" id="1.10.1660.10">
    <property type="match status" value="1"/>
</dbReference>
<dbReference type="InterPro" id="IPR000551">
    <property type="entry name" value="MerR-type_HTH_dom"/>
</dbReference>
<dbReference type="GO" id="GO:0006355">
    <property type="term" value="P:regulation of DNA-templated transcription"/>
    <property type="evidence" value="ECO:0007669"/>
    <property type="project" value="InterPro"/>
</dbReference>
<dbReference type="InterPro" id="IPR006158">
    <property type="entry name" value="Cobalamin-bd"/>
</dbReference>
<dbReference type="PROSITE" id="PS51332">
    <property type="entry name" value="B12_BINDING"/>
    <property type="match status" value="1"/>
</dbReference>
<gene>
    <name evidence="3" type="ORF">DFR70_12087</name>
</gene>
<feature type="domain" description="B12-binding" evidence="2">
    <location>
        <begin position="171"/>
        <end position="289"/>
    </location>
</feature>
<dbReference type="Proteomes" id="UP000247569">
    <property type="component" value="Unassembled WGS sequence"/>
</dbReference>
<feature type="domain" description="HTH merR-type" evidence="1">
    <location>
        <begin position="13"/>
        <end position="82"/>
    </location>
</feature>
<dbReference type="GO" id="GO:0031419">
    <property type="term" value="F:cobalamin binding"/>
    <property type="evidence" value="ECO:0007669"/>
    <property type="project" value="InterPro"/>
</dbReference>
<proteinExistence type="predicted"/>
<dbReference type="RefSeq" id="WP_246003189.1">
    <property type="nucleotide sequence ID" value="NZ_QJKF01000020.1"/>
</dbReference>
<reference evidence="3 4" key="1">
    <citation type="submission" date="2018-05" db="EMBL/GenBank/DDBJ databases">
        <title>Genomic Encyclopedia of Type Strains, Phase IV (KMG-IV): sequencing the most valuable type-strain genomes for metagenomic binning, comparative biology and taxonomic classification.</title>
        <authorList>
            <person name="Goeker M."/>
        </authorList>
    </citation>
    <scope>NUCLEOTIDE SEQUENCE [LARGE SCALE GENOMIC DNA]</scope>
    <source>
        <strain evidence="3 4">DSM 44704</strain>
    </source>
</reference>
<comment type="caution">
    <text evidence="3">The sequence shown here is derived from an EMBL/GenBank/DDBJ whole genome shotgun (WGS) entry which is preliminary data.</text>
</comment>